<dbReference type="GO" id="GO:0016485">
    <property type="term" value="P:protein processing"/>
    <property type="evidence" value="ECO:0007669"/>
    <property type="project" value="TreeGrafter"/>
</dbReference>
<gene>
    <name evidence="7" type="ORF">GPM918_LOCUS8323</name>
    <name evidence="8" type="ORF">SRO942_LOCUS8327</name>
</gene>
<name>A0A813Z6L3_9BILA</name>
<dbReference type="Proteomes" id="UP000681722">
    <property type="component" value="Unassembled WGS sequence"/>
</dbReference>
<dbReference type="InterPro" id="IPR001584">
    <property type="entry name" value="Integrase_cat-core"/>
</dbReference>
<keyword evidence="4" id="KW-0732">Signal</keyword>
<evidence type="ECO:0000313" key="7">
    <source>
        <dbReference type="EMBL" id="CAF0894932.1"/>
    </source>
</evidence>
<dbReference type="GO" id="GO:0005615">
    <property type="term" value="C:extracellular space"/>
    <property type="evidence" value="ECO:0007669"/>
    <property type="project" value="TreeGrafter"/>
</dbReference>
<dbReference type="GO" id="GO:0004181">
    <property type="term" value="F:metallocarboxypeptidase activity"/>
    <property type="evidence" value="ECO:0007669"/>
    <property type="project" value="InterPro"/>
</dbReference>
<proteinExistence type="inferred from homology"/>
<dbReference type="Pfam" id="PF00665">
    <property type="entry name" value="rve"/>
    <property type="match status" value="1"/>
</dbReference>
<dbReference type="GO" id="GO:0008270">
    <property type="term" value="F:zinc ion binding"/>
    <property type="evidence" value="ECO:0007669"/>
    <property type="project" value="InterPro"/>
</dbReference>
<evidence type="ECO:0000256" key="2">
    <source>
        <dbReference type="ARBA" id="ARBA00023180"/>
    </source>
</evidence>
<dbReference type="PANTHER" id="PTHR11532">
    <property type="entry name" value="PROTEASE M14 CARBOXYPEPTIDASE"/>
    <property type="match status" value="1"/>
</dbReference>
<dbReference type="InterPro" id="IPR012337">
    <property type="entry name" value="RNaseH-like_sf"/>
</dbReference>
<dbReference type="SMART" id="SM00631">
    <property type="entry name" value="Zn_pept"/>
    <property type="match status" value="1"/>
</dbReference>
<dbReference type="GO" id="GO:0015074">
    <property type="term" value="P:DNA integration"/>
    <property type="evidence" value="ECO:0007669"/>
    <property type="project" value="InterPro"/>
</dbReference>
<dbReference type="Proteomes" id="UP000663829">
    <property type="component" value="Unassembled WGS sequence"/>
</dbReference>
<dbReference type="SUPFAM" id="SSF53098">
    <property type="entry name" value="Ribonuclease H-like"/>
    <property type="match status" value="1"/>
</dbReference>
<dbReference type="EMBL" id="CAJNOQ010001440">
    <property type="protein sequence ID" value="CAF0894932.1"/>
    <property type="molecule type" value="Genomic_DNA"/>
</dbReference>
<evidence type="ECO:0000259" key="6">
    <source>
        <dbReference type="PROSITE" id="PS52035"/>
    </source>
</evidence>
<feature type="signal peptide" evidence="4">
    <location>
        <begin position="1"/>
        <end position="20"/>
    </location>
</feature>
<dbReference type="InterPro" id="IPR050753">
    <property type="entry name" value="Peptidase_M14_domain"/>
</dbReference>
<keyword evidence="9" id="KW-1185">Reference proteome</keyword>
<evidence type="ECO:0000256" key="1">
    <source>
        <dbReference type="ARBA" id="ARBA00005988"/>
    </source>
</evidence>
<dbReference type="SUPFAM" id="SSF53187">
    <property type="entry name" value="Zn-dependent exopeptidases"/>
    <property type="match status" value="1"/>
</dbReference>
<evidence type="ECO:0000256" key="4">
    <source>
        <dbReference type="SAM" id="SignalP"/>
    </source>
</evidence>
<dbReference type="AlphaFoldDB" id="A0A813Z6L3"/>
<comment type="caution">
    <text evidence="7">The sequence shown here is derived from an EMBL/GenBank/DDBJ whole genome shotgun (WGS) entry which is preliminary data.</text>
</comment>
<dbReference type="PROSITE" id="PS50994">
    <property type="entry name" value="INTEGRASE"/>
    <property type="match status" value="1"/>
</dbReference>
<dbReference type="PROSITE" id="PS52035">
    <property type="entry name" value="PEPTIDASE_M14"/>
    <property type="match status" value="1"/>
</dbReference>
<evidence type="ECO:0000313" key="9">
    <source>
        <dbReference type="Proteomes" id="UP000663829"/>
    </source>
</evidence>
<reference evidence="7" key="1">
    <citation type="submission" date="2021-02" db="EMBL/GenBank/DDBJ databases">
        <authorList>
            <person name="Nowell W R."/>
        </authorList>
    </citation>
    <scope>NUCLEOTIDE SEQUENCE</scope>
</reference>
<accession>A0A813Z6L3</accession>
<evidence type="ECO:0008006" key="10">
    <source>
        <dbReference type="Google" id="ProtNLM"/>
    </source>
</evidence>
<dbReference type="Pfam" id="PF00246">
    <property type="entry name" value="Peptidase_M14"/>
    <property type="match status" value="1"/>
</dbReference>
<evidence type="ECO:0000256" key="3">
    <source>
        <dbReference type="PROSITE-ProRule" id="PRU01379"/>
    </source>
</evidence>
<feature type="domain" description="Peptidase M14" evidence="6">
    <location>
        <begin position="24"/>
        <end position="312"/>
    </location>
</feature>
<dbReference type="PROSITE" id="PS00132">
    <property type="entry name" value="CARBOXYPEPT_ZN_1"/>
    <property type="match status" value="1"/>
</dbReference>
<dbReference type="PRINTS" id="PR00765">
    <property type="entry name" value="CRBOXYPTASEA"/>
</dbReference>
<dbReference type="InterPro" id="IPR036397">
    <property type="entry name" value="RNaseH_sf"/>
</dbReference>
<dbReference type="InterPro" id="IPR000834">
    <property type="entry name" value="Peptidase_M14"/>
</dbReference>
<dbReference type="Gene3D" id="3.30.420.10">
    <property type="entry name" value="Ribonuclease H-like superfamily/Ribonuclease H"/>
    <property type="match status" value="1"/>
</dbReference>
<dbReference type="Gene3D" id="3.40.630.10">
    <property type="entry name" value="Zn peptidases"/>
    <property type="match status" value="1"/>
</dbReference>
<protein>
    <recommendedName>
        <fullName evidence="10">Carboxypeptidase D</fullName>
    </recommendedName>
</protein>
<dbReference type="GO" id="GO:0003676">
    <property type="term" value="F:nucleic acid binding"/>
    <property type="evidence" value="ECO:0007669"/>
    <property type="project" value="InterPro"/>
</dbReference>
<dbReference type="GO" id="GO:0006518">
    <property type="term" value="P:peptide metabolic process"/>
    <property type="evidence" value="ECO:0007669"/>
    <property type="project" value="TreeGrafter"/>
</dbReference>
<feature type="active site" description="Proton donor/acceptor" evidence="3">
    <location>
        <position position="280"/>
    </location>
</feature>
<dbReference type="InterPro" id="IPR008969">
    <property type="entry name" value="CarboxyPept-like_regulatory"/>
</dbReference>
<keyword evidence="2" id="KW-0325">Glycoprotein</keyword>
<dbReference type="InterPro" id="IPR057246">
    <property type="entry name" value="CARBOXYPEPT_ZN_1"/>
</dbReference>
<dbReference type="SUPFAM" id="SSF49464">
    <property type="entry name" value="Carboxypeptidase regulatory domain-like"/>
    <property type="match status" value="1"/>
</dbReference>
<dbReference type="OrthoDB" id="10249045at2759"/>
<feature type="domain" description="Integrase catalytic" evidence="5">
    <location>
        <begin position="428"/>
        <end position="593"/>
    </location>
</feature>
<dbReference type="Gene3D" id="2.60.40.1120">
    <property type="entry name" value="Carboxypeptidase-like, regulatory domain"/>
    <property type="match status" value="1"/>
</dbReference>
<comment type="similarity">
    <text evidence="1 3">Belongs to the peptidase M14 family.</text>
</comment>
<sequence>MHTTWLTFTILGAAAIVQTALDFNYHNYSQMTIFLQTIAAQYPTSAYLYKVGESEGGRSLWAMALSASSPNEHLLLRPEVKYIGNMHGNEVVGREVLLHLIEYLLTSNDVQVQKVMTLSRIHIMPSMNPDGFEMSHNGDCDSAVGRYTINGIDLNRNFPDYLSQPLESDIMATETSAIISWLRDIPFILSANYHGGAFVINTPYDRYYNGGSAVTDDDDIYMSIARDYVNKITDINGICDKNNGIPSPSLVTRGADWYEITGSMQDYGYLNYGTIEMTMEISCCKYPLSTLNLLDDYYIYNRDAMIELLLQAQRGVRGFIFDQNNHPIPFTQIMIDDRRPLIGVTALGEFWRILLPGNYVLKVFFRGYEVYRQSITIIDTLPLNLPIIISNAILNQYADLPPIGLPIRFSLVAHGGRDKTIAEITANYSWIPTHILQIDLIDMRTRPDVVSADVTYLWILNCVDHFSKFSWAYPLRSKSADEIARRLKELFFVFGPPRLLHSDNGTEFVATVIVELKQLFPEMTLVRGRPRHPQSQGCVERASGFLTSALGKWLSVNNSTNWSEELLSVTYGINTRVSQTTKCTSYEVLFGQRPRSDSEFWKLVSEQNIQHEDQLPTPIEEDTDGEDVIVDVAINQSSSVVPIAVVHKLLNVSDENCLLDLSFIRPNDFIDIPAVDNLLLDDMLIDNLIWFDSPTLPPPISSITSRMPTSPVYKLNFSPLIQSISPEAPVIKSVVENLLDSNIFLDTPSWVVDNPMTSPSTTPSKCQELVSILIDSNIQLSLPPSNTKHCPCRKYGKNEARNRKGVGSLRLL</sequence>
<organism evidence="7 9">
    <name type="scientific">Didymodactylos carnosus</name>
    <dbReference type="NCBI Taxonomy" id="1234261"/>
    <lineage>
        <taxon>Eukaryota</taxon>
        <taxon>Metazoa</taxon>
        <taxon>Spiralia</taxon>
        <taxon>Gnathifera</taxon>
        <taxon>Rotifera</taxon>
        <taxon>Eurotatoria</taxon>
        <taxon>Bdelloidea</taxon>
        <taxon>Philodinida</taxon>
        <taxon>Philodinidae</taxon>
        <taxon>Didymodactylos</taxon>
    </lineage>
</organism>
<evidence type="ECO:0000313" key="8">
    <source>
        <dbReference type="EMBL" id="CAF3678541.1"/>
    </source>
</evidence>
<dbReference type="PANTHER" id="PTHR11532:SF84">
    <property type="entry name" value="CARBOXYPEPTIDASE M"/>
    <property type="match status" value="1"/>
</dbReference>
<evidence type="ECO:0000259" key="5">
    <source>
        <dbReference type="PROSITE" id="PS50994"/>
    </source>
</evidence>
<feature type="chain" id="PRO_5035598925" description="Carboxypeptidase D" evidence="4">
    <location>
        <begin position="21"/>
        <end position="812"/>
    </location>
</feature>
<dbReference type="EMBL" id="CAJOBC010001441">
    <property type="protein sequence ID" value="CAF3678541.1"/>
    <property type="molecule type" value="Genomic_DNA"/>
</dbReference>